<evidence type="ECO:0000256" key="2">
    <source>
        <dbReference type="ARBA" id="ARBA00022801"/>
    </source>
</evidence>
<reference evidence="3 4" key="1">
    <citation type="submission" date="2016-01" db="EMBL/GenBank/DDBJ databases">
        <title>Whole genome sequencing of Bhargavaea cecembensis T14.</title>
        <authorList>
            <person name="Hong K.W."/>
        </authorList>
    </citation>
    <scope>NUCLEOTIDE SEQUENCE [LARGE SCALE GENOMIC DNA]</scope>
    <source>
        <strain evidence="3 4">T14</strain>
    </source>
</reference>
<dbReference type="InterPro" id="IPR007346">
    <property type="entry name" value="Endonuclease-I"/>
</dbReference>
<keyword evidence="3" id="KW-0255">Endonuclease</keyword>
<dbReference type="GO" id="GO:0004519">
    <property type="term" value="F:endonuclease activity"/>
    <property type="evidence" value="ECO:0007669"/>
    <property type="project" value="UniProtKB-KW"/>
</dbReference>
<proteinExistence type="predicted"/>
<comment type="caution">
    <text evidence="3">The sequence shown here is derived from an EMBL/GenBank/DDBJ whole genome shotgun (WGS) entry which is preliminary data.</text>
</comment>
<dbReference type="GO" id="GO:0016787">
    <property type="term" value="F:hydrolase activity"/>
    <property type="evidence" value="ECO:0007669"/>
    <property type="project" value="UniProtKB-KW"/>
</dbReference>
<evidence type="ECO:0000313" key="4">
    <source>
        <dbReference type="Proteomes" id="UP000076490"/>
    </source>
</evidence>
<dbReference type="Pfam" id="PF04231">
    <property type="entry name" value="Endonuclease_1"/>
    <property type="match status" value="1"/>
</dbReference>
<dbReference type="OrthoDB" id="9801679at2"/>
<name>A0A161RG40_9BACL</name>
<gene>
    <name evidence="3" type="ORF">AV656_08565</name>
</gene>
<sequence length="270" mass="31667">MMKANSISEARITAQTTYIDRVLNEPYYDSEKDLKARENYYGQVDFAKGNLAEQIHSMLVSTHSRQLTYSPHEYVYPWMDLQENGKLKSLYSGASLDPLKTIEEDLQLLQMIREEGVTANEKIIFNTEHVVPQSWFDEKEPMRGDLHHLFACEPACNSMRSNYPYHDFESYVPEFQADKIRSGCGMAEDRKFEPEYGKGIAARAVFYFAVRYKEVIRMETRMDLDLLLRWHQEHPVDLYEKHRNAAIQELQGNRNPFIDHPERAGEMLRI</sequence>
<dbReference type="EMBL" id="LQNT01000009">
    <property type="protein sequence ID" value="KZE38942.1"/>
    <property type="molecule type" value="Genomic_DNA"/>
</dbReference>
<dbReference type="SUPFAM" id="SSF54060">
    <property type="entry name" value="His-Me finger endonucleases"/>
    <property type="match status" value="1"/>
</dbReference>
<organism evidence="3 4">
    <name type="scientific">Bhargavaea cecembensis</name>
    <dbReference type="NCBI Taxonomy" id="394098"/>
    <lineage>
        <taxon>Bacteria</taxon>
        <taxon>Bacillati</taxon>
        <taxon>Bacillota</taxon>
        <taxon>Bacilli</taxon>
        <taxon>Bacillales</taxon>
        <taxon>Caryophanaceae</taxon>
        <taxon>Bhargavaea</taxon>
    </lineage>
</organism>
<dbReference type="RefSeq" id="WP_063180977.1">
    <property type="nucleotide sequence ID" value="NZ_LQNT01000009.1"/>
</dbReference>
<accession>A0A161RG40</accession>
<dbReference type="PANTHER" id="PTHR33607:SF2">
    <property type="entry name" value="ENDONUCLEASE-1"/>
    <property type="match status" value="1"/>
</dbReference>
<dbReference type="InterPro" id="IPR044925">
    <property type="entry name" value="His-Me_finger_sf"/>
</dbReference>
<keyword evidence="2" id="KW-0378">Hydrolase</keyword>
<evidence type="ECO:0000256" key="1">
    <source>
        <dbReference type="ARBA" id="ARBA00022722"/>
    </source>
</evidence>
<protein>
    <submittedName>
        <fullName evidence="3">Endonuclease I</fullName>
    </submittedName>
</protein>
<dbReference type="Proteomes" id="UP000076490">
    <property type="component" value="Unassembled WGS sequence"/>
</dbReference>
<evidence type="ECO:0000313" key="3">
    <source>
        <dbReference type="EMBL" id="KZE38942.1"/>
    </source>
</evidence>
<dbReference type="PANTHER" id="PTHR33607">
    <property type="entry name" value="ENDONUCLEASE-1"/>
    <property type="match status" value="1"/>
</dbReference>
<keyword evidence="1" id="KW-0540">Nuclease</keyword>
<dbReference type="AlphaFoldDB" id="A0A161RG40"/>